<keyword evidence="1" id="KW-1133">Transmembrane helix</keyword>
<evidence type="ECO:0000313" key="3">
    <source>
        <dbReference type="Proteomes" id="UP001152759"/>
    </source>
</evidence>
<feature type="transmembrane region" description="Helical" evidence="1">
    <location>
        <begin position="23"/>
        <end position="47"/>
    </location>
</feature>
<proteinExistence type="predicted"/>
<dbReference type="GO" id="GO:0005739">
    <property type="term" value="C:mitochondrion"/>
    <property type="evidence" value="ECO:0007669"/>
    <property type="project" value="GOC"/>
</dbReference>
<dbReference type="Proteomes" id="UP001152759">
    <property type="component" value="Chromosome 7"/>
</dbReference>
<gene>
    <name evidence="2" type="ORF">BEMITA_LOCUS11608</name>
</gene>
<keyword evidence="1" id="KW-0472">Membrane</keyword>
<dbReference type="AlphaFoldDB" id="A0A9P0F852"/>
<organism evidence="2 3">
    <name type="scientific">Bemisia tabaci</name>
    <name type="common">Sweetpotato whitefly</name>
    <name type="synonym">Aleurodes tabaci</name>
    <dbReference type="NCBI Taxonomy" id="7038"/>
    <lineage>
        <taxon>Eukaryota</taxon>
        <taxon>Metazoa</taxon>
        <taxon>Ecdysozoa</taxon>
        <taxon>Arthropoda</taxon>
        <taxon>Hexapoda</taxon>
        <taxon>Insecta</taxon>
        <taxon>Pterygota</taxon>
        <taxon>Neoptera</taxon>
        <taxon>Paraneoptera</taxon>
        <taxon>Hemiptera</taxon>
        <taxon>Sternorrhyncha</taxon>
        <taxon>Aleyrodoidea</taxon>
        <taxon>Aleyrodidae</taxon>
        <taxon>Aleyrodinae</taxon>
        <taxon>Bemisia</taxon>
    </lineage>
</organism>
<keyword evidence="1" id="KW-0812">Transmembrane</keyword>
<reference evidence="2" key="1">
    <citation type="submission" date="2021-12" db="EMBL/GenBank/DDBJ databases">
        <authorList>
            <person name="King R."/>
        </authorList>
    </citation>
    <scope>NUCLEOTIDE SEQUENCE</scope>
</reference>
<name>A0A9P0F852_BEMTA</name>
<protein>
    <submittedName>
        <fullName evidence="2">Uncharacterized protein</fullName>
    </submittedName>
</protein>
<sequence>MDERVRGYYNPKAIERKRVLKKWGFVAGFAAVITLCMWPIAISPMFWPEKYQEIQKKGRAGLDIEKIQPGGKLKEQNCTKVFSGFDVTKEILLFLWNTRAENSQTMYLNCSVSKSPLLLIF</sequence>
<dbReference type="EMBL" id="OU963868">
    <property type="protein sequence ID" value="CAH0393180.1"/>
    <property type="molecule type" value="Genomic_DNA"/>
</dbReference>
<dbReference type="Pfam" id="PF15061">
    <property type="entry name" value="MITRAC7_Phoenixin"/>
    <property type="match status" value="1"/>
</dbReference>
<accession>A0A9P0F852</accession>
<dbReference type="InterPro" id="IPR027917">
    <property type="entry name" value="MITRAC7/Phoenixin"/>
</dbReference>
<evidence type="ECO:0000313" key="2">
    <source>
        <dbReference type="EMBL" id="CAH0393180.1"/>
    </source>
</evidence>
<keyword evidence="3" id="KW-1185">Reference proteome</keyword>
<evidence type="ECO:0000256" key="1">
    <source>
        <dbReference type="SAM" id="Phobius"/>
    </source>
</evidence>
<dbReference type="GO" id="GO:0033617">
    <property type="term" value="P:mitochondrial respiratory chain complex IV assembly"/>
    <property type="evidence" value="ECO:0007669"/>
    <property type="project" value="InterPro"/>
</dbReference>
<dbReference type="GO" id="GO:0016020">
    <property type="term" value="C:membrane"/>
    <property type="evidence" value="ECO:0007669"/>
    <property type="project" value="InterPro"/>
</dbReference>